<accession>A0A940P8P0</accession>
<evidence type="ECO:0000313" key="7">
    <source>
        <dbReference type="Proteomes" id="UP000674938"/>
    </source>
</evidence>
<dbReference type="InterPro" id="IPR004843">
    <property type="entry name" value="Calcineurin-like_PHP"/>
</dbReference>
<dbReference type="GO" id="GO:0016787">
    <property type="term" value="F:hydrolase activity"/>
    <property type="evidence" value="ECO:0007669"/>
    <property type="project" value="UniProtKB-KW"/>
</dbReference>
<name>A0A940P8P0_9ENTE</name>
<keyword evidence="3" id="KW-0408">Iron</keyword>
<sequence length="269" mass="30447">MNILHMSDIHFCQSYAQFETGYKGMISKMTNPLEHLAISLAHVKDRVSLDLVIVSGDLTEDGTVEDYRYLKDWLTKELGEIPLVVTLGNHDIKANFRVGWLDEEGSDAPYNELSSFADFHVLSVDSSVYGMADGQLTQPQFNWLETQLETLKDKPIILVTHHHLLEHQSSTPCLPESVQLLKLIERYPVVALLNGHTHHAYTGDLLGIQYYTAGGMSFVGEDEGQGLVRFEERYGYNLYTLNRGEIKQQTTENFVTGTIIAYVNMQEEC</sequence>
<dbReference type="PANTHER" id="PTHR42988:SF2">
    <property type="entry name" value="CYCLIC NUCLEOTIDE PHOSPHODIESTERASE CBUA0032-RELATED"/>
    <property type="match status" value="1"/>
</dbReference>
<dbReference type="Proteomes" id="UP000674938">
    <property type="component" value="Unassembled WGS sequence"/>
</dbReference>
<keyword evidence="7" id="KW-1185">Reference proteome</keyword>
<evidence type="ECO:0000256" key="3">
    <source>
        <dbReference type="ARBA" id="ARBA00023004"/>
    </source>
</evidence>
<evidence type="ECO:0000256" key="4">
    <source>
        <dbReference type="ARBA" id="ARBA00025742"/>
    </source>
</evidence>
<dbReference type="RefSeq" id="WP_209531572.1">
    <property type="nucleotide sequence ID" value="NZ_JAEEGA010000019.1"/>
</dbReference>
<comment type="caution">
    <text evidence="6">The sequence shown here is derived from an EMBL/GenBank/DDBJ whole genome shotgun (WGS) entry which is preliminary data.</text>
</comment>
<keyword evidence="1" id="KW-0479">Metal-binding</keyword>
<comment type="similarity">
    <text evidence="4">Belongs to the cyclic nucleotide phosphodiesterase class-III family.</text>
</comment>
<dbReference type="Pfam" id="PF00149">
    <property type="entry name" value="Metallophos"/>
    <property type="match status" value="1"/>
</dbReference>
<keyword evidence="2" id="KW-0378">Hydrolase</keyword>
<evidence type="ECO:0000256" key="1">
    <source>
        <dbReference type="ARBA" id="ARBA00022723"/>
    </source>
</evidence>
<dbReference type="AlphaFoldDB" id="A0A940P8P0"/>
<dbReference type="Gene3D" id="3.60.21.10">
    <property type="match status" value="1"/>
</dbReference>
<dbReference type="InterPro" id="IPR050884">
    <property type="entry name" value="CNP_phosphodiesterase-III"/>
</dbReference>
<evidence type="ECO:0000313" key="6">
    <source>
        <dbReference type="EMBL" id="MBP1043759.1"/>
    </source>
</evidence>
<dbReference type="PANTHER" id="PTHR42988">
    <property type="entry name" value="PHOSPHOHYDROLASE"/>
    <property type="match status" value="1"/>
</dbReference>
<dbReference type="GO" id="GO:0046872">
    <property type="term" value="F:metal ion binding"/>
    <property type="evidence" value="ECO:0007669"/>
    <property type="project" value="UniProtKB-KW"/>
</dbReference>
<reference evidence="6" key="1">
    <citation type="submission" date="2020-12" db="EMBL/GenBank/DDBJ databases">
        <title>Vagococcus allomyrinae sp. nov. and Enterococcus lavae sp. nov., isolated from the larvae of Allomyrina dichotoma.</title>
        <authorList>
            <person name="Lee S.D."/>
        </authorList>
    </citation>
    <scope>NUCLEOTIDE SEQUENCE</scope>
    <source>
        <strain evidence="6">BWB3-3</strain>
    </source>
</reference>
<gene>
    <name evidence="6" type="ORF">I6N95_22270</name>
</gene>
<dbReference type="EMBL" id="JAEEGA010000019">
    <property type="protein sequence ID" value="MBP1043759.1"/>
    <property type="molecule type" value="Genomic_DNA"/>
</dbReference>
<dbReference type="SUPFAM" id="SSF56300">
    <property type="entry name" value="Metallo-dependent phosphatases"/>
    <property type="match status" value="1"/>
</dbReference>
<proteinExistence type="inferred from homology"/>
<evidence type="ECO:0000256" key="2">
    <source>
        <dbReference type="ARBA" id="ARBA00022801"/>
    </source>
</evidence>
<feature type="domain" description="Calcineurin-like phosphoesterase" evidence="5">
    <location>
        <begin position="1"/>
        <end position="199"/>
    </location>
</feature>
<evidence type="ECO:0000259" key="5">
    <source>
        <dbReference type="Pfam" id="PF00149"/>
    </source>
</evidence>
<organism evidence="6 7">
    <name type="scientific">Vagococcus allomyrinae</name>
    <dbReference type="NCBI Taxonomy" id="2794353"/>
    <lineage>
        <taxon>Bacteria</taxon>
        <taxon>Bacillati</taxon>
        <taxon>Bacillota</taxon>
        <taxon>Bacilli</taxon>
        <taxon>Lactobacillales</taxon>
        <taxon>Enterococcaceae</taxon>
        <taxon>Vagococcus</taxon>
    </lineage>
</organism>
<protein>
    <submittedName>
        <fullName evidence="6">Metallophosphoesterase</fullName>
    </submittedName>
</protein>
<dbReference type="InterPro" id="IPR029052">
    <property type="entry name" value="Metallo-depent_PP-like"/>
</dbReference>